<dbReference type="STRING" id="258723.GCA_900169305_01732"/>
<dbReference type="OrthoDB" id="9797344at2"/>
<feature type="domain" description="HD" evidence="1">
    <location>
        <begin position="25"/>
        <end position="126"/>
    </location>
</feature>
<dbReference type="EMBL" id="FOSJ01000014">
    <property type="protein sequence ID" value="SFK18057.1"/>
    <property type="molecule type" value="Genomic_DNA"/>
</dbReference>
<organism evidence="2 3">
    <name type="scientific">Marinilactibacillus piezotolerans</name>
    <dbReference type="NCBI Taxonomy" id="258723"/>
    <lineage>
        <taxon>Bacteria</taxon>
        <taxon>Bacillati</taxon>
        <taxon>Bacillota</taxon>
        <taxon>Bacilli</taxon>
        <taxon>Lactobacillales</taxon>
        <taxon>Carnobacteriaceae</taxon>
        <taxon>Marinilactibacillus</taxon>
    </lineage>
</organism>
<evidence type="ECO:0000259" key="1">
    <source>
        <dbReference type="PROSITE" id="PS51831"/>
    </source>
</evidence>
<dbReference type="PROSITE" id="PS51831">
    <property type="entry name" value="HD"/>
    <property type="match status" value="1"/>
</dbReference>
<dbReference type="Proteomes" id="UP000199589">
    <property type="component" value="Unassembled WGS sequence"/>
</dbReference>
<dbReference type="PANTHER" id="PTHR33594">
    <property type="entry name" value="SUPERFAMILY HYDROLASE, PUTATIVE (AFU_ORTHOLOGUE AFUA_1G03035)-RELATED"/>
    <property type="match status" value="1"/>
</dbReference>
<dbReference type="Gene3D" id="1.10.472.50">
    <property type="entry name" value="HD-domain/PDEase-like"/>
    <property type="match status" value="1"/>
</dbReference>
<evidence type="ECO:0000313" key="2">
    <source>
        <dbReference type="EMBL" id="SFK18057.1"/>
    </source>
</evidence>
<keyword evidence="3" id="KW-1185">Reference proteome</keyword>
<gene>
    <name evidence="2" type="ORF">SAMN04488569_10147</name>
</gene>
<dbReference type="Gene3D" id="1.20.58.1910">
    <property type="match status" value="1"/>
</dbReference>
<dbReference type="InterPro" id="IPR003607">
    <property type="entry name" value="HD/PDEase_dom"/>
</dbReference>
<dbReference type="PANTHER" id="PTHR33594:SF1">
    <property type="entry name" value="HD_PDEASE DOMAIN-CONTAINING PROTEIN"/>
    <property type="match status" value="1"/>
</dbReference>
<dbReference type="InterPro" id="IPR006674">
    <property type="entry name" value="HD_domain"/>
</dbReference>
<evidence type="ECO:0000313" key="3">
    <source>
        <dbReference type="Proteomes" id="UP000199589"/>
    </source>
</evidence>
<accession>A0A1I3XEU2</accession>
<proteinExistence type="predicted"/>
<name>A0A1I3XEU2_9LACT</name>
<dbReference type="SMART" id="SM00471">
    <property type="entry name" value="HDc"/>
    <property type="match status" value="1"/>
</dbReference>
<dbReference type="Pfam" id="PF01966">
    <property type="entry name" value="HD"/>
    <property type="match status" value="1"/>
</dbReference>
<dbReference type="AlphaFoldDB" id="A0A1I3XEU2"/>
<sequence length="216" mass="24860">MNEEIILSAAEMVREKLKDEGSGHDWFHIERVWKNAIKIGQSEKVDMFVVQLAALMHDLADDKVVSSEEDGISEINYWLEGEGVPSAVTEKVLMIIQNISYKGGNGQNLESLEAKVVQDADRLDAIGAIGIARAFTYAGSKGQPIFDPRYEVREEMTKEEYRNGKTSTIHHFYEKLLKLKNLMNTETAIKMAQERHQFMEQYLEEFFKEYMLEEDE</sequence>
<reference evidence="3" key="1">
    <citation type="submission" date="2016-10" db="EMBL/GenBank/DDBJ databases">
        <authorList>
            <person name="Varghese N."/>
            <person name="Submissions S."/>
        </authorList>
    </citation>
    <scope>NUCLEOTIDE SEQUENCE [LARGE SCALE GENOMIC DNA]</scope>
    <source>
        <strain evidence="3">DSM 16108</strain>
    </source>
</reference>
<protein>
    <recommendedName>
        <fullName evidence="1">HD domain-containing protein</fullName>
    </recommendedName>
</protein>
<dbReference type="CDD" id="cd00077">
    <property type="entry name" value="HDc"/>
    <property type="match status" value="1"/>
</dbReference>
<dbReference type="RefSeq" id="WP_072693572.1">
    <property type="nucleotide sequence ID" value="NZ_FOSJ01000014.1"/>
</dbReference>
<dbReference type="SUPFAM" id="SSF109604">
    <property type="entry name" value="HD-domain/PDEase-like"/>
    <property type="match status" value="1"/>
</dbReference>